<dbReference type="InterPro" id="IPR011608">
    <property type="entry name" value="PRD"/>
</dbReference>
<dbReference type="Gene3D" id="1.10.10.10">
    <property type="entry name" value="Winged helix-like DNA-binding domain superfamily/Winged helix DNA-binding domain"/>
    <property type="match status" value="1"/>
</dbReference>
<evidence type="ECO:0000256" key="1">
    <source>
        <dbReference type="ARBA" id="ARBA00022737"/>
    </source>
</evidence>
<dbReference type="PROSITE" id="PS51372">
    <property type="entry name" value="PRD_2"/>
    <property type="match status" value="2"/>
</dbReference>
<dbReference type="Proteomes" id="UP000539052">
    <property type="component" value="Unassembled WGS sequence"/>
</dbReference>
<dbReference type="Gene3D" id="3.40.930.10">
    <property type="entry name" value="Mannitol-specific EII, Chain A"/>
    <property type="match status" value="1"/>
</dbReference>
<reference evidence="3 4" key="1">
    <citation type="submission" date="2020-03" db="EMBL/GenBank/DDBJ databases">
        <title>Genome Sequence of industrial isolate, B5A.</title>
        <authorList>
            <person name="Sharma S."/>
            <person name="Patil P.B."/>
            <person name="Korpole S."/>
        </authorList>
    </citation>
    <scope>NUCLEOTIDE SEQUENCE [LARGE SCALE GENOMIC DNA]</scope>
    <source>
        <strain evidence="3 4">PI-S10-B5A</strain>
    </source>
</reference>
<comment type="caution">
    <text evidence="3">The sequence shown here is derived from an EMBL/GenBank/DDBJ whole genome shotgun (WGS) entry which is preliminary data.</text>
</comment>
<accession>A0ABX1VT79</accession>
<sequence>MEKYVLSLRKRKLLDYLKNSKEYVTSSTLAEYLQVSARTIRNDINEINENLQSFGIQILSKPSVGYLLFCENESSLKKLNQVSSNFLSREDRIRHIAFTLCFSDIPVDLYDLEDEMFISRTTLENDLIAFRKKYVLPEPHIKFFRHKNRISFEQEERKRRIILNLLFSENWNYNDQGNLYYEYQYIDETVIGIITAEIRLCMQQYNIIMDDINIVMIVLAIAIAYSRIKSGHSLTDENPIPVNDNTIIHAVNDLLNILEEKLDCNYSNLERSDLYLHVYCSRLLDASKLNFGTIDNYFNPSTIEFANSYLRKIKDTYSIDFSDDEDFYITLLQYLRYLTLPLHFLNSTGTHTDGTRSKMLIEYEIAFLIQDLALQYTGNYLDYSELMYLAFCISGAMEARYRNSPKLKTVIMCHMNLPATWNLKQRILNNFNDSIDLIALLPVYMKDNYDFSKIDLVITTANKHITSESNCDTLLISSFFPEKDQQDLRALIFHKHLNRLYNSELPSIRQLFENAFWHEKIDTAEPFSIIETLSMDFISKEYVSYDYLHQVLRREAIMTFAFQPSIVLLYSLVPSNQTCLSIATLNHRIKWNSYKIRTVIMAAIAPEHTTLIFRLFNELFYGPYNINDTRFLKTKQELITFFTPDR</sequence>
<name>A0ABX1VT79_9FIRM</name>
<dbReference type="RefSeq" id="WP_170822369.1">
    <property type="nucleotide sequence ID" value="NZ_JAAOXG010000032.1"/>
</dbReference>
<dbReference type="Pfam" id="PF08279">
    <property type="entry name" value="HTH_11"/>
    <property type="match status" value="1"/>
</dbReference>
<dbReference type="SUPFAM" id="SSF63520">
    <property type="entry name" value="PTS-regulatory domain, PRD"/>
    <property type="match status" value="1"/>
</dbReference>
<proteinExistence type="predicted"/>
<dbReference type="InterPro" id="IPR016152">
    <property type="entry name" value="PTrfase/Anion_transptr"/>
</dbReference>
<evidence type="ECO:0000259" key="2">
    <source>
        <dbReference type="PROSITE" id="PS51372"/>
    </source>
</evidence>
<feature type="domain" description="PRD" evidence="2">
    <location>
        <begin position="297"/>
        <end position="403"/>
    </location>
</feature>
<gene>
    <name evidence="3" type="ORF">G9470_15685</name>
</gene>
<dbReference type="PANTHER" id="PTHR30185">
    <property type="entry name" value="CRYPTIC BETA-GLUCOSIDE BGL OPERON ANTITERMINATOR"/>
    <property type="match status" value="1"/>
</dbReference>
<keyword evidence="1" id="KW-0677">Repeat</keyword>
<dbReference type="InterPro" id="IPR036388">
    <property type="entry name" value="WH-like_DNA-bd_sf"/>
</dbReference>
<keyword evidence="4" id="KW-1185">Reference proteome</keyword>
<dbReference type="Pfam" id="PF00874">
    <property type="entry name" value="PRD"/>
    <property type="match status" value="1"/>
</dbReference>
<dbReference type="SUPFAM" id="SSF55804">
    <property type="entry name" value="Phoshotransferase/anion transport protein"/>
    <property type="match status" value="1"/>
</dbReference>
<dbReference type="PANTHER" id="PTHR30185:SF12">
    <property type="entry name" value="TRANSCRIPTIONAL REGULATOR MANR"/>
    <property type="match status" value="1"/>
</dbReference>
<dbReference type="InterPro" id="IPR036634">
    <property type="entry name" value="PRD_sf"/>
</dbReference>
<evidence type="ECO:0000313" key="3">
    <source>
        <dbReference type="EMBL" id="NNJ31230.1"/>
    </source>
</evidence>
<dbReference type="InterPro" id="IPR050661">
    <property type="entry name" value="BglG_antiterminators"/>
</dbReference>
<dbReference type="InterPro" id="IPR013196">
    <property type="entry name" value="HTH_11"/>
</dbReference>
<organism evidence="3 4">
    <name type="scientific">Lacrimispora defluvii</name>
    <dbReference type="NCBI Taxonomy" id="2719233"/>
    <lineage>
        <taxon>Bacteria</taxon>
        <taxon>Bacillati</taxon>
        <taxon>Bacillota</taxon>
        <taxon>Clostridia</taxon>
        <taxon>Lachnospirales</taxon>
        <taxon>Lachnospiraceae</taxon>
        <taxon>Lacrimispora</taxon>
    </lineage>
</organism>
<dbReference type="EMBL" id="JAAOXG010000032">
    <property type="protein sequence ID" value="NNJ31230.1"/>
    <property type="molecule type" value="Genomic_DNA"/>
</dbReference>
<dbReference type="InterPro" id="IPR036390">
    <property type="entry name" value="WH_DNA-bd_sf"/>
</dbReference>
<evidence type="ECO:0000313" key="4">
    <source>
        <dbReference type="Proteomes" id="UP000539052"/>
    </source>
</evidence>
<dbReference type="SUPFAM" id="SSF46785">
    <property type="entry name" value="Winged helix' DNA-binding domain"/>
    <property type="match status" value="1"/>
</dbReference>
<protein>
    <submittedName>
        <fullName evidence="3">HTH domain-containing protein</fullName>
    </submittedName>
</protein>
<feature type="domain" description="PRD" evidence="2">
    <location>
        <begin position="185"/>
        <end position="288"/>
    </location>
</feature>